<gene>
    <name evidence="1" type="ORF">SAMN05421812_1281</name>
</gene>
<dbReference type="RefSeq" id="WP_089255524.1">
    <property type="nucleotide sequence ID" value="NZ_FZPH01000028.1"/>
</dbReference>
<dbReference type="AlphaFoldDB" id="A0A239PGB9"/>
<dbReference type="EMBL" id="FZPH01000028">
    <property type="protein sequence ID" value="SNT65855.1"/>
    <property type="molecule type" value="Genomic_DNA"/>
</dbReference>
<keyword evidence="2" id="KW-1185">Reference proteome</keyword>
<name>A0A239PGB9_9ACTN</name>
<evidence type="ECO:0000313" key="1">
    <source>
        <dbReference type="EMBL" id="SNT65855.1"/>
    </source>
</evidence>
<proteinExistence type="predicted"/>
<dbReference type="Proteomes" id="UP000198362">
    <property type="component" value="Unassembled WGS sequence"/>
</dbReference>
<reference evidence="1 2" key="1">
    <citation type="submission" date="2017-06" db="EMBL/GenBank/DDBJ databases">
        <authorList>
            <person name="Kim H.J."/>
            <person name="Triplett B.A."/>
        </authorList>
    </citation>
    <scope>NUCLEOTIDE SEQUENCE [LARGE SCALE GENOMIC DNA]</scope>
    <source>
        <strain evidence="1 2">CGMCC 4.5593</strain>
    </source>
</reference>
<organism evidence="1 2">
    <name type="scientific">Asanoa hainanensis</name>
    <dbReference type="NCBI Taxonomy" id="560556"/>
    <lineage>
        <taxon>Bacteria</taxon>
        <taxon>Bacillati</taxon>
        <taxon>Actinomycetota</taxon>
        <taxon>Actinomycetes</taxon>
        <taxon>Micromonosporales</taxon>
        <taxon>Micromonosporaceae</taxon>
        <taxon>Asanoa</taxon>
    </lineage>
</organism>
<evidence type="ECO:0000313" key="2">
    <source>
        <dbReference type="Proteomes" id="UP000198362"/>
    </source>
</evidence>
<accession>A0A239PGB9</accession>
<sequence length="112" mass="12305">MLTIAGYPAAAPRHHTTVSGVTLLTAEEFRGAAAHVAVQFDPEHRRSVTDEETDPDATVLLVFTTTGTDHTADAAVHHRLVDAIGAWLTGRHLPWSWRFEDDVWTVGHTSRP</sequence>
<protein>
    <submittedName>
        <fullName evidence="1">Uncharacterized protein</fullName>
    </submittedName>
</protein>